<dbReference type="Proteomes" id="UP000199608">
    <property type="component" value="Unassembled WGS sequence"/>
</dbReference>
<dbReference type="GO" id="GO:0016829">
    <property type="term" value="F:lyase activity"/>
    <property type="evidence" value="ECO:0007669"/>
    <property type="project" value="UniProtKB-KW"/>
</dbReference>
<keyword evidence="2" id="KW-0456">Lyase</keyword>
<dbReference type="RefSeq" id="WP_092235549.1">
    <property type="nucleotide sequence ID" value="NZ_FNLL01000008.1"/>
</dbReference>
<dbReference type="GO" id="GO:0006635">
    <property type="term" value="P:fatty acid beta-oxidation"/>
    <property type="evidence" value="ECO:0007669"/>
    <property type="project" value="TreeGrafter"/>
</dbReference>
<dbReference type="AlphaFoldDB" id="A0A1H2IGK8"/>
<dbReference type="Pfam" id="PF00378">
    <property type="entry name" value="ECH_1"/>
    <property type="match status" value="1"/>
</dbReference>
<dbReference type="InterPro" id="IPR014748">
    <property type="entry name" value="Enoyl-CoA_hydra_C"/>
</dbReference>
<dbReference type="EMBL" id="FNLL01000008">
    <property type="protein sequence ID" value="SDU43242.1"/>
    <property type="molecule type" value="Genomic_DNA"/>
</dbReference>
<reference evidence="5" key="1">
    <citation type="submission" date="2016-10" db="EMBL/GenBank/DDBJ databases">
        <authorList>
            <person name="Varghese N."/>
            <person name="Submissions S."/>
        </authorList>
    </citation>
    <scope>NUCLEOTIDE SEQUENCE [LARGE SCALE GENOMIC DNA]</scope>
    <source>
        <strain evidence="5">DSM 3384</strain>
    </source>
</reference>
<proteinExistence type="inferred from homology"/>
<dbReference type="InterPro" id="IPR001753">
    <property type="entry name" value="Enoyl-CoA_hydra/iso"/>
</dbReference>
<evidence type="ECO:0000256" key="2">
    <source>
        <dbReference type="ARBA" id="ARBA00023239"/>
    </source>
</evidence>
<evidence type="ECO:0000313" key="5">
    <source>
        <dbReference type="Proteomes" id="UP000199608"/>
    </source>
</evidence>
<dbReference type="PANTHER" id="PTHR11941:SF54">
    <property type="entry name" value="ENOYL-COA HYDRATASE, MITOCHONDRIAL"/>
    <property type="match status" value="1"/>
</dbReference>
<evidence type="ECO:0000256" key="1">
    <source>
        <dbReference type="ARBA" id="ARBA00005254"/>
    </source>
</evidence>
<dbReference type="CDD" id="cd06558">
    <property type="entry name" value="crotonase-like"/>
    <property type="match status" value="1"/>
</dbReference>
<gene>
    <name evidence="4" type="ORF">SAMN04487931_108174</name>
</gene>
<dbReference type="Gene3D" id="3.90.226.10">
    <property type="entry name" value="2-enoyl-CoA Hydratase, Chain A, domain 1"/>
    <property type="match status" value="1"/>
</dbReference>
<name>A0A1H2IGK8_9BACT</name>
<dbReference type="PANTHER" id="PTHR11941">
    <property type="entry name" value="ENOYL-COA HYDRATASE-RELATED"/>
    <property type="match status" value="1"/>
</dbReference>
<evidence type="ECO:0000256" key="3">
    <source>
        <dbReference type="RuleBase" id="RU003707"/>
    </source>
</evidence>
<comment type="similarity">
    <text evidence="1 3">Belongs to the enoyl-CoA hydratase/isomerase family.</text>
</comment>
<dbReference type="SUPFAM" id="SSF52096">
    <property type="entry name" value="ClpP/crotonase"/>
    <property type="match status" value="1"/>
</dbReference>
<protein>
    <submittedName>
        <fullName evidence="4">Cyclohexa-1,5-dienecarbonyl-CoA hydratase</fullName>
    </submittedName>
</protein>
<sequence>MAELEFLKVEKDDQVARIILDRPKHNVLDIPMMNELNAELEKIAADDELKCVVITGEGKSFCAGVEVADHKPDNVDLMVSTFNRIFELINMIDIPIIAAVNGACLGGGMELAIACDIVIASEKAILGQPEIKLGFFPPYAALRLPELVGVAKAIEIVTTGQNYSAQAAKDLGFVSQVASVDEFQEVVEKNVKQIVMASPLIIRLNKRAVKRHIGTSFAQGVDLVSNYFLKTMMKTEDTLEGIASFEERRRAVWKNK</sequence>
<dbReference type="PROSITE" id="PS00166">
    <property type="entry name" value="ENOYL_COA_HYDRATASE"/>
    <property type="match status" value="1"/>
</dbReference>
<evidence type="ECO:0000313" key="4">
    <source>
        <dbReference type="EMBL" id="SDU43242.1"/>
    </source>
</evidence>
<organism evidence="4 5">
    <name type="scientific">Desulfobacula phenolica</name>
    <dbReference type="NCBI Taxonomy" id="90732"/>
    <lineage>
        <taxon>Bacteria</taxon>
        <taxon>Pseudomonadati</taxon>
        <taxon>Thermodesulfobacteriota</taxon>
        <taxon>Desulfobacteria</taxon>
        <taxon>Desulfobacterales</taxon>
        <taxon>Desulfobacteraceae</taxon>
        <taxon>Desulfobacula</taxon>
    </lineage>
</organism>
<accession>A0A1H2IGK8</accession>
<dbReference type="InterPro" id="IPR029045">
    <property type="entry name" value="ClpP/crotonase-like_dom_sf"/>
</dbReference>
<dbReference type="InterPro" id="IPR018376">
    <property type="entry name" value="Enoyl-CoA_hyd/isom_CS"/>
</dbReference>
<dbReference type="Gene3D" id="1.10.12.10">
    <property type="entry name" value="Lyase 2-enoyl-coa Hydratase, Chain A, domain 2"/>
    <property type="match status" value="1"/>
</dbReference>
<keyword evidence="5" id="KW-1185">Reference proteome</keyword>